<accession>A0A6L3T3D5</accession>
<feature type="transmembrane region" description="Helical" evidence="3">
    <location>
        <begin position="73"/>
        <end position="92"/>
    </location>
</feature>
<dbReference type="NCBIfam" id="TIGR00254">
    <property type="entry name" value="GGDEF"/>
    <property type="match status" value="1"/>
</dbReference>
<evidence type="ECO:0000259" key="4">
    <source>
        <dbReference type="PROSITE" id="PS50887"/>
    </source>
</evidence>
<dbReference type="GO" id="GO:1902201">
    <property type="term" value="P:negative regulation of bacterial-type flagellum-dependent cell motility"/>
    <property type="evidence" value="ECO:0007669"/>
    <property type="project" value="TreeGrafter"/>
</dbReference>
<gene>
    <name evidence="5" type="ORF">F6X53_18145</name>
</gene>
<dbReference type="PANTHER" id="PTHR45138:SF9">
    <property type="entry name" value="DIGUANYLATE CYCLASE DGCM-RELATED"/>
    <property type="match status" value="1"/>
</dbReference>
<evidence type="ECO:0000313" key="6">
    <source>
        <dbReference type="Proteomes" id="UP000474159"/>
    </source>
</evidence>
<dbReference type="PROSITE" id="PS50887">
    <property type="entry name" value="GGDEF"/>
    <property type="match status" value="1"/>
</dbReference>
<dbReference type="GO" id="GO:0043709">
    <property type="term" value="P:cell adhesion involved in single-species biofilm formation"/>
    <property type="evidence" value="ECO:0007669"/>
    <property type="project" value="TreeGrafter"/>
</dbReference>
<dbReference type="Pfam" id="PF00990">
    <property type="entry name" value="GGDEF"/>
    <property type="match status" value="1"/>
</dbReference>
<keyword evidence="3" id="KW-0472">Membrane</keyword>
<keyword evidence="3" id="KW-1133">Transmembrane helix</keyword>
<feature type="domain" description="GGDEF" evidence="4">
    <location>
        <begin position="250"/>
        <end position="387"/>
    </location>
</feature>
<dbReference type="GO" id="GO:0005886">
    <property type="term" value="C:plasma membrane"/>
    <property type="evidence" value="ECO:0007669"/>
    <property type="project" value="TreeGrafter"/>
</dbReference>
<dbReference type="InterPro" id="IPR050469">
    <property type="entry name" value="Diguanylate_Cyclase"/>
</dbReference>
<evidence type="ECO:0000256" key="3">
    <source>
        <dbReference type="SAM" id="Phobius"/>
    </source>
</evidence>
<sequence length="403" mass="43116">MAQDHSISATEIAALIARRGRSLTFPPRIEAIFEARTGAGRCRELNRTGIIALILYECLMLADWMIIPDVIVASVLIHLLVVGPVALLVVRIEYRMPPPWLREFAQVAISVMIAVSLLVLTYLSRSFGRIFLHFSMVEVLLFLGIVQQVRFAYTAAASAAVVVLHLATVMICAEIPLELRVSANALVTFSALLMLMANRRAERAERNAYLFGLLDTMRLAELDRLVRLDPLTGLLNRRGLDGALASLPKSGGAVLLLDVDCFKAFNDRYGHGGGDMALRSVAQAIRDNVPLAQGVAGRYGGEEFMVVCPGEDAASAQDCGERIRAAVEALAIPHAASLAGPILTLSVGVALARPGGDGDPQRVVLEADANLYRAKAAGRNRVIGSSGSGTALQGRQEALALAS</sequence>
<dbReference type="EMBL" id="VZZK01000019">
    <property type="protein sequence ID" value="KAB1077648.1"/>
    <property type="molecule type" value="Genomic_DNA"/>
</dbReference>
<feature type="transmembrane region" description="Helical" evidence="3">
    <location>
        <begin position="153"/>
        <end position="173"/>
    </location>
</feature>
<evidence type="ECO:0000313" key="5">
    <source>
        <dbReference type="EMBL" id="KAB1077648.1"/>
    </source>
</evidence>
<protein>
    <recommendedName>
        <fullName evidence="1">diguanylate cyclase</fullName>
        <ecNumber evidence="1">2.7.7.65</ecNumber>
    </recommendedName>
</protein>
<evidence type="ECO:0000256" key="1">
    <source>
        <dbReference type="ARBA" id="ARBA00012528"/>
    </source>
</evidence>
<dbReference type="InterPro" id="IPR029787">
    <property type="entry name" value="Nucleotide_cyclase"/>
</dbReference>
<dbReference type="GO" id="GO:0052621">
    <property type="term" value="F:diguanylate cyclase activity"/>
    <property type="evidence" value="ECO:0007669"/>
    <property type="project" value="UniProtKB-EC"/>
</dbReference>
<dbReference type="InterPro" id="IPR043128">
    <property type="entry name" value="Rev_trsase/Diguanyl_cyclase"/>
</dbReference>
<evidence type="ECO:0000256" key="2">
    <source>
        <dbReference type="ARBA" id="ARBA00034247"/>
    </source>
</evidence>
<feature type="transmembrane region" description="Helical" evidence="3">
    <location>
        <begin position="130"/>
        <end position="146"/>
    </location>
</feature>
<dbReference type="FunFam" id="3.30.70.270:FF:000001">
    <property type="entry name" value="Diguanylate cyclase domain protein"/>
    <property type="match status" value="1"/>
</dbReference>
<dbReference type="InterPro" id="IPR000160">
    <property type="entry name" value="GGDEF_dom"/>
</dbReference>
<keyword evidence="3" id="KW-0812">Transmembrane</keyword>
<dbReference type="AlphaFoldDB" id="A0A6L3T3D5"/>
<proteinExistence type="predicted"/>
<comment type="caution">
    <text evidence="5">The sequence shown here is derived from an EMBL/GenBank/DDBJ whole genome shotgun (WGS) entry which is preliminary data.</text>
</comment>
<name>A0A6L3T3D5_9HYPH</name>
<dbReference type="OrthoDB" id="9759607at2"/>
<dbReference type="RefSeq" id="WP_151001598.1">
    <property type="nucleotide sequence ID" value="NZ_BPQY01000080.1"/>
</dbReference>
<dbReference type="EC" id="2.7.7.65" evidence="1"/>
<organism evidence="5 6">
    <name type="scientific">Methylobacterium soli</name>
    <dbReference type="NCBI Taxonomy" id="553447"/>
    <lineage>
        <taxon>Bacteria</taxon>
        <taxon>Pseudomonadati</taxon>
        <taxon>Pseudomonadota</taxon>
        <taxon>Alphaproteobacteria</taxon>
        <taxon>Hyphomicrobiales</taxon>
        <taxon>Methylobacteriaceae</taxon>
        <taxon>Methylobacterium</taxon>
    </lineage>
</organism>
<dbReference type="CDD" id="cd01949">
    <property type="entry name" value="GGDEF"/>
    <property type="match status" value="1"/>
</dbReference>
<keyword evidence="6" id="KW-1185">Reference proteome</keyword>
<dbReference type="Gene3D" id="3.30.70.270">
    <property type="match status" value="1"/>
</dbReference>
<dbReference type="Proteomes" id="UP000474159">
    <property type="component" value="Unassembled WGS sequence"/>
</dbReference>
<feature type="transmembrane region" description="Helical" evidence="3">
    <location>
        <begin position="104"/>
        <end position="124"/>
    </location>
</feature>
<dbReference type="PANTHER" id="PTHR45138">
    <property type="entry name" value="REGULATORY COMPONENTS OF SENSORY TRANSDUCTION SYSTEM"/>
    <property type="match status" value="1"/>
</dbReference>
<dbReference type="SUPFAM" id="SSF55073">
    <property type="entry name" value="Nucleotide cyclase"/>
    <property type="match status" value="1"/>
</dbReference>
<comment type="catalytic activity">
    <reaction evidence="2">
        <text>2 GTP = 3',3'-c-di-GMP + 2 diphosphate</text>
        <dbReference type="Rhea" id="RHEA:24898"/>
        <dbReference type="ChEBI" id="CHEBI:33019"/>
        <dbReference type="ChEBI" id="CHEBI:37565"/>
        <dbReference type="ChEBI" id="CHEBI:58805"/>
        <dbReference type="EC" id="2.7.7.65"/>
    </reaction>
</comment>
<feature type="transmembrane region" description="Helical" evidence="3">
    <location>
        <begin position="50"/>
        <end position="67"/>
    </location>
</feature>
<reference evidence="5 6" key="1">
    <citation type="submission" date="2019-09" db="EMBL/GenBank/DDBJ databases">
        <title>YIM 48816 draft genome.</title>
        <authorList>
            <person name="Jiang L."/>
        </authorList>
    </citation>
    <scope>NUCLEOTIDE SEQUENCE [LARGE SCALE GENOMIC DNA]</scope>
    <source>
        <strain evidence="5 6">YIM 48816</strain>
    </source>
</reference>
<dbReference type="SMART" id="SM00267">
    <property type="entry name" value="GGDEF"/>
    <property type="match status" value="1"/>
</dbReference>